<dbReference type="InterPro" id="IPR010998">
    <property type="entry name" value="Integrase_recombinase_N"/>
</dbReference>
<evidence type="ECO:0000256" key="4">
    <source>
        <dbReference type="SAM" id="Phobius"/>
    </source>
</evidence>
<dbReference type="InterPro" id="IPR013762">
    <property type="entry name" value="Integrase-like_cat_sf"/>
</dbReference>
<dbReference type="GO" id="GO:0006310">
    <property type="term" value="P:DNA recombination"/>
    <property type="evidence" value="ECO:0007669"/>
    <property type="project" value="UniProtKB-KW"/>
</dbReference>
<feature type="transmembrane region" description="Helical" evidence="4">
    <location>
        <begin position="30"/>
        <end position="50"/>
    </location>
</feature>
<protein>
    <recommendedName>
        <fullName evidence="5">Tyr recombinase domain-containing protein</fullName>
    </recommendedName>
</protein>
<keyword evidence="4" id="KW-1133">Transmembrane helix</keyword>
<keyword evidence="4" id="KW-0812">Transmembrane</keyword>
<evidence type="ECO:0000256" key="1">
    <source>
        <dbReference type="ARBA" id="ARBA00008857"/>
    </source>
</evidence>
<keyword evidence="3" id="KW-0233">DNA recombination</keyword>
<dbReference type="SUPFAM" id="SSF56349">
    <property type="entry name" value="DNA breaking-rejoining enzymes"/>
    <property type="match status" value="1"/>
</dbReference>
<accession>A0A1V0UWE8</accession>
<dbReference type="InterPro" id="IPR011010">
    <property type="entry name" value="DNA_brk_join_enz"/>
</dbReference>
<keyword evidence="4" id="KW-0472">Membrane</keyword>
<evidence type="ECO:0000313" key="7">
    <source>
        <dbReference type="Proteomes" id="UP000192727"/>
    </source>
</evidence>
<gene>
    <name evidence="6" type="ORF">B7C51_18775</name>
</gene>
<dbReference type="PROSITE" id="PS51898">
    <property type="entry name" value="TYR_RECOMBINASE"/>
    <property type="match status" value="1"/>
</dbReference>
<evidence type="ECO:0000256" key="3">
    <source>
        <dbReference type="ARBA" id="ARBA00023172"/>
    </source>
</evidence>
<comment type="similarity">
    <text evidence="1">Belongs to the 'phage' integrase family.</text>
</comment>
<reference evidence="6 7" key="1">
    <citation type="submission" date="2017-03" db="EMBL/GenBank/DDBJ databases">
        <title>Paenibacillus larvae genome sequencing.</title>
        <authorList>
            <person name="Dingman D.W."/>
        </authorList>
    </citation>
    <scope>NUCLEOTIDE SEQUENCE [LARGE SCALE GENOMIC DNA]</scope>
    <source>
        <strain evidence="6 7">SAG 10367</strain>
    </source>
</reference>
<dbReference type="InterPro" id="IPR002104">
    <property type="entry name" value="Integrase_catalytic"/>
</dbReference>
<organism evidence="6 7">
    <name type="scientific">Paenibacillus larvae subsp. pulvifaciens</name>
    <dbReference type="NCBI Taxonomy" id="1477"/>
    <lineage>
        <taxon>Bacteria</taxon>
        <taxon>Bacillati</taxon>
        <taxon>Bacillota</taxon>
        <taxon>Bacilli</taxon>
        <taxon>Bacillales</taxon>
        <taxon>Paenibacillaceae</taxon>
        <taxon>Paenibacillus</taxon>
    </lineage>
</organism>
<dbReference type="Gene3D" id="1.10.443.10">
    <property type="entry name" value="Intergrase catalytic core"/>
    <property type="match status" value="1"/>
</dbReference>
<dbReference type="InterPro" id="IPR050090">
    <property type="entry name" value="Tyrosine_recombinase_XerCD"/>
</dbReference>
<proteinExistence type="inferred from homology"/>
<sequence length="264" mass="31262">MFHCIIFPCIGLLLFYWFMSSTRRNKRMLFIPVWYTRRVSCFLLVISFLYKAPLRKGGQLSNGTIEYIYRVLKNILERSKEWGLIKVNPIVGVKKPKVEQPEIEFYDDNEAKEVITALNEEPRKWRLFILGSMIGGFRRGELLALEWADFDFNGMTLSINKSISLTINGHAVEKEPKSKSSKRIVDIPEWYMAELKIHEHEWKKEKLSLGGKWRGGDREYVFHAGYGKPFYHNTPTTWWDKFIKRHNLKPIRFHDLRHSSNSFN</sequence>
<feature type="domain" description="Tyr recombinase" evidence="5">
    <location>
        <begin position="101"/>
        <end position="264"/>
    </location>
</feature>
<dbReference type="EMBL" id="CP020557">
    <property type="protein sequence ID" value="ARF69421.1"/>
    <property type="molecule type" value="Genomic_DNA"/>
</dbReference>
<dbReference type="AlphaFoldDB" id="A0A1V0UWE8"/>
<dbReference type="PANTHER" id="PTHR30349">
    <property type="entry name" value="PHAGE INTEGRASE-RELATED"/>
    <property type="match status" value="1"/>
</dbReference>
<dbReference type="Gene3D" id="1.10.150.130">
    <property type="match status" value="1"/>
</dbReference>
<dbReference type="GO" id="GO:0015074">
    <property type="term" value="P:DNA integration"/>
    <property type="evidence" value="ECO:0007669"/>
    <property type="project" value="InterPro"/>
</dbReference>
<evidence type="ECO:0000259" key="5">
    <source>
        <dbReference type="PROSITE" id="PS51898"/>
    </source>
</evidence>
<dbReference type="CDD" id="cd01189">
    <property type="entry name" value="INT_ICEBs1_C_like"/>
    <property type="match status" value="1"/>
</dbReference>
<dbReference type="Pfam" id="PF00589">
    <property type="entry name" value="Phage_integrase"/>
    <property type="match status" value="1"/>
</dbReference>
<dbReference type="Proteomes" id="UP000192727">
    <property type="component" value="Chromosome"/>
</dbReference>
<evidence type="ECO:0000313" key="6">
    <source>
        <dbReference type="EMBL" id="ARF69421.1"/>
    </source>
</evidence>
<evidence type="ECO:0000256" key="2">
    <source>
        <dbReference type="ARBA" id="ARBA00023125"/>
    </source>
</evidence>
<dbReference type="PANTHER" id="PTHR30349:SF64">
    <property type="entry name" value="PROPHAGE INTEGRASE INTD-RELATED"/>
    <property type="match status" value="1"/>
</dbReference>
<dbReference type="GO" id="GO:0003677">
    <property type="term" value="F:DNA binding"/>
    <property type="evidence" value="ECO:0007669"/>
    <property type="project" value="UniProtKB-KW"/>
</dbReference>
<keyword evidence="2" id="KW-0238">DNA-binding</keyword>
<name>A0A1V0UWE8_9BACL</name>